<dbReference type="GO" id="GO:0006313">
    <property type="term" value="P:DNA transposition"/>
    <property type="evidence" value="ECO:0007669"/>
    <property type="project" value="InterPro"/>
</dbReference>
<evidence type="ECO:0000259" key="1">
    <source>
        <dbReference type="Pfam" id="PF01609"/>
    </source>
</evidence>
<reference evidence="2 3" key="1">
    <citation type="submission" date="2018-06" db="EMBL/GenBank/DDBJ databases">
        <title>Extensive metabolic versatility and redundancy in microbially diverse, dynamic hydrothermal sediments.</title>
        <authorList>
            <person name="Dombrowski N."/>
            <person name="Teske A."/>
            <person name="Baker B.J."/>
        </authorList>
    </citation>
    <scope>NUCLEOTIDE SEQUENCE [LARGE SCALE GENOMIC DNA]</scope>
    <source>
        <strain evidence="2">B7_G13</strain>
    </source>
</reference>
<dbReference type="Pfam" id="PF01609">
    <property type="entry name" value="DDE_Tnp_1"/>
    <property type="match status" value="1"/>
</dbReference>
<comment type="caution">
    <text evidence="2">The sequence shown here is derived from an EMBL/GenBank/DDBJ whole genome shotgun (WGS) entry which is preliminary data.</text>
</comment>
<dbReference type="EMBL" id="QMPY01000093">
    <property type="protein sequence ID" value="RLE07457.1"/>
    <property type="molecule type" value="Genomic_DNA"/>
</dbReference>
<dbReference type="InterPro" id="IPR012337">
    <property type="entry name" value="RNaseH-like_sf"/>
</dbReference>
<sequence>MKKWKLWKRGDNKVEKTMINGGESEVTMSAYGRNDFVIDFLMQSGLWKIMSGMYPDRLKKTNGKDWKAMNGIEIIRELANVHRISKCNKIIRDVRLMIDAGFNVEEINRREKQDKAVVDTETISNHLSRISEESCTKTFYSYIKHIRSKRWIRGHTYAADAHEIIIPYGRKSERMGKIGEKYGYKLVVLLNVEKDRERVIGFQIAPLQKSERKMLLEIIEEIETRVTSIKDMIDVLILDRGYWGAKYIKTLKQRYKIDVVTRTRDEKMNVVKENIDLWLKEPDIKWHWRREERSRLGKIKVKYTYFEDLDLLDKCGNLVVKINAVVAYEYHLDGKPVLGKKGKPRRMIYITTLPAKRNPYKIRKYYMQRWTIENQGFRELTQKWEIDLLAGRKLNTIRSRIAFVLMLYTAMKILDMKYPGEWQEEAEKLKSRGEEGWMGGLGVIAYINDGYYGAFTVKQYKRIIELTLKGKIKRALENGLTIEEALNKLDSS</sequence>
<protein>
    <recommendedName>
        <fullName evidence="1">Transposase IS4-like domain-containing protein</fullName>
    </recommendedName>
</protein>
<dbReference type="GO" id="GO:0003677">
    <property type="term" value="F:DNA binding"/>
    <property type="evidence" value="ECO:0007669"/>
    <property type="project" value="InterPro"/>
</dbReference>
<evidence type="ECO:0000313" key="2">
    <source>
        <dbReference type="EMBL" id="RLE07457.1"/>
    </source>
</evidence>
<dbReference type="SUPFAM" id="SSF53098">
    <property type="entry name" value="Ribonuclease H-like"/>
    <property type="match status" value="1"/>
</dbReference>
<accession>A0A662D4I8</accession>
<name>A0A662D4I8_UNCAE</name>
<dbReference type="InterPro" id="IPR002559">
    <property type="entry name" value="Transposase_11"/>
</dbReference>
<dbReference type="AlphaFoldDB" id="A0A662D4I8"/>
<feature type="domain" description="Transposase IS4-like" evidence="1">
    <location>
        <begin position="175"/>
        <end position="409"/>
    </location>
</feature>
<evidence type="ECO:0000313" key="3">
    <source>
        <dbReference type="Proteomes" id="UP000277457"/>
    </source>
</evidence>
<gene>
    <name evidence="2" type="ORF">DRZ78_02960</name>
</gene>
<dbReference type="Proteomes" id="UP000277457">
    <property type="component" value="Unassembled WGS sequence"/>
</dbReference>
<organism evidence="2 3">
    <name type="scientific">Aerophobetes bacterium</name>
    <dbReference type="NCBI Taxonomy" id="2030807"/>
    <lineage>
        <taxon>Bacteria</taxon>
        <taxon>Candidatus Aerophobota</taxon>
    </lineage>
</organism>
<proteinExistence type="predicted"/>
<dbReference type="GO" id="GO:0004803">
    <property type="term" value="F:transposase activity"/>
    <property type="evidence" value="ECO:0007669"/>
    <property type="project" value="InterPro"/>
</dbReference>